<feature type="signal peptide" evidence="1">
    <location>
        <begin position="1"/>
        <end position="23"/>
    </location>
</feature>
<organism evidence="2 3">
    <name type="scientific">Spiroplasma phoeniceum P40</name>
    <dbReference type="NCBI Taxonomy" id="1276259"/>
    <lineage>
        <taxon>Bacteria</taxon>
        <taxon>Bacillati</taxon>
        <taxon>Mycoplasmatota</taxon>
        <taxon>Mollicutes</taxon>
        <taxon>Entomoplasmatales</taxon>
        <taxon>Spiroplasmataceae</taxon>
        <taxon>Spiroplasma</taxon>
    </lineage>
</organism>
<dbReference type="AlphaFoldDB" id="A0A345DME0"/>
<proteinExistence type="predicted"/>
<evidence type="ECO:0008006" key="4">
    <source>
        <dbReference type="Google" id="ProtNLM"/>
    </source>
</evidence>
<dbReference type="EMBL" id="CP031088">
    <property type="protein sequence ID" value="AXF95378.1"/>
    <property type="molecule type" value="Genomic_DNA"/>
</dbReference>
<gene>
    <name evidence="2" type="ORF">SDAV_00384</name>
</gene>
<accession>A0A345DME0</accession>
<keyword evidence="3" id="KW-1185">Reference proteome</keyword>
<reference evidence="3" key="1">
    <citation type="submission" date="2018-07" db="EMBL/GenBank/DDBJ databases">
        <title>Complete Genome Sequence of Spiroplasma phoeniceum.</title>
        <authorList>
            <person name="Davis R.E."/>
            <person name="Shao J.Y."/>
            <person name="Zhao Y."/>
            <person name="Silver A."/>
            <person name="Stump z."/>
            <person name="Gasparich G."/>
        </authorList>
    </citation>
    <scope>NUCLEOTIDE SEQUENCE [LARGE SCALE GENOMIC DNA]</scope>
    <source>
        <strain evidence="3">P40</strain>
    </source>
</reference>
<feature type="chain" id="PRO_5016905567" description="Lipoprotein" evidence="1">
    <location>
        <begin position="24"/>
        <end position="130"/>
    </location>
</feature>
<evidence type="ECO:0000256" key="1">
    <source>
        <dbReference type="SAM" id="SignalP"/>
    </source>
</evidence>
<protein>
    <recommendedName>
        <fullName evidence="4">Lipoprotein</fullName>
    </recommendedName>
</protein>
<evidence type="ECO:0000313" key="3">
    <source>
        <dbReference type="Proteomes" id="UP000253689"/>
    </source>
</evidence>
<dbReference type="RefSeq" id="WP_114564315.1">
    <property type="nucleotide sequence ID" value="NZ_CP031088.1"/>
</dbReference>
<keyword evidence="1" id="KW-0732">Signal</keyword>
<dbReference type="Proteomes" id="UP000253689">
    <property type="component" value="Chromosome"/>
</dbReference>
<sequence>MKKILSLFGIFALSGVISGNLTACHKDTETNNIDQEIANVLKNMKDVKDIDKTEDGWQFVNETFLNDNIIPLLSQKLGAKWTDEKRKEVMKKIVEKIGLVLLNNEHVEVKQYDIYKIKNTSLETLFLTGY</sequence>
<dbReference type="KEGG" id="sphh:SDAV_00384"/>
<name>A0A345DME0_9MOLU</name>
<evidence type="ECO:0000313" key="2">
    <source>
        <dbReference type="EMBL" id="AXF95378.1"/>
    </source>
</evidence>